<feature type="compositionally biased region" description="Gly residues" evidence="1">
    <location>
        <begin position="135"/>
        <end position="154"/>
    </location>
</feature>
<reference evidence="4" key="1">
    <citation type="journal article" date="2019" name="Int. J. Syst. Evol. Microbiol.">
        <title>The Global Catalogue of Microorganisms (GCM) 10K type strain sequencing project: providing services to taxonomists for standard genome sequencing and annotation.</title>
        <authorList>
            <consortium name="The Broad Institute Genomics Platform"/>
            <consortium name="The Broad Institute Genome Sequencing Center for Infectious Disease"/>
            <person name="Wu L."/>
            <person name="Ma J."/>
        </authorList>
    </citation>
    <scope>NUCLEOTIDE SEQUENCE [LARGE SCALE GENOMIC DNA]</scope>
    <source>
        <strain evidence="4">JCM 10667</strain>
    </source>
</reference>
<dbReference type="EMBL" id="BAAAHD010000010">
    <property type="protein sequence ID" value="GAA0551557.1"/>
    <property type="molecule type" value="Genomic_DNA"/>
</dbReference>
<dbReference type="PANTHER" id="PTHR30383:SF24">
    <property type="entry name" value="THIOESTERASE 1_PROTEASE 1_LYSOPHOSPHOLIPASE L1"/>
    <property type="match status" value="1"/>
</dbReference>
<feature type="region of interest" description="Disordered" evidence="1">
    <location>
        <begin position="281"/>
        <end position="338"/>
    </location>
</feature>
<organism evidence="3 4">
    <name type="scientific">Actinomadura livida</name>
    <dbReference type="NCBI Taxonomy" id="79909"/>
    <lineage>
        <taxon>Bacteria</taxon>
        <taxon>Bacillati</taxon>
        <taxon>Actinomycetota</taxon>
        <taxon>Actinomycetes</taxon>
        <taxon>Streptosporangiales</taxon>
        <taxon>Thermomonosporaceae</taxon>
        <taxon>Actinomadura</taxon>
    </lineage>
</organism>
<keyword evidence="3" id="KW-0378">Hydrolase</keyword>
<dbReference type="Gene3D" id="3.40.50.1110">
    <property type="entry name" value="SGNH hydrolase"/>
    <property type="match status" value="1"/>
</dbReference>
<dbReference type="SUPFAM" id="SSF52266">
    <property type="entry name" value="SGNH hydrolase"/>
    <property type="match status" value="1"/>
</dbReference>
<dbReference type="InterPro" id="IPR036514">
    <property type="entry name" value="SGNH_hydro_sf"/>
</dbReference>
<evidence type="ECO:0000256" key="1">
    <source>
        <dbReference type="SAM" id="MobiDB-lite"/>
    </source>
</evidence>
<dbReference type="CDD" id="cd01836">
    <property type="entry name" value="FeeA_FeeB_like"/>
    <property type="match status" value="1"/>
</dbReference>
<feature type="region of interest" description="Disordered" evidence="1">
    <location>
        <begin position="115"/>
        <end position="154"/>
    </location>
</feature>
<name>A0ABP3NRM0_9ACTN</name>
<feature type="domain" description="SGNH hydrolase-type esterase" evidence="2">
    <location>
        <begin position="63"/>
        <end position="270"/>
    </location>
</feature>
<dbReference type="PANTHER" id="PTHR30383">
    <property type="entry name" value="THIOESTERASE 1/PROTEASE 1/LYSOPHOSPHOLIPASE L1"/>
    <property type="match status" value="1"/>
</dbReference>
<sequence>MKRPFTFARVPQSMLLIPLAPVLAVQAWRTARRTPRLAPASGDEHGFAPGTDPGAGPAYRVVVIGESTAVGVGASRHAQALPGFLAEALRERLRRSVSWSVNGENGATAHRVATGLVPNGAPGTDMSGKDASGNGTSGNGTPPGGAPPGGASGGPGADLVVVTVGINDLIRGRPLRRWTDDVSRLIAALQGRYAHATLVVAGMPPVHRFPAIPQPLRLVLGARARLMDRIMRDAARSRGAVHAPMDEAMARDRRLFASDGFHPSPAGYRAWAEDLARAATPVPATTTPATTSPATTSPATTSPATTTPATTTSPAPDPAPGSAESAPPADIVPPRTVN</sequence>
<dbReference type="InterPro" id="IPR051532">
    <property type="entry name" value="Ester_Hydrolysis_Enzymes"/>
</dbReference>
<dbReference type="Proteomes" id="UP001501427">
    <property type="component" value="Unassembled WGS sequence"/>
</dbReference>
<dbReference type="InterPro" id="IPR013830">
    <property type="entry name" value="SGNH_hydro"/>
</dbReference>
<gene>
    <name evidence="3" type="ORF">GCM10009546_11960</name>
</gene>
<accession>A0ABP3NRM0</accession>
<comment type="caution">
    <text evidence="3">The sequence shown here is derived from an EMBL/GenBank/DDBJ whole genome shotgun (WGS) entry which is preliminary data.</text>
</comment>
<proteinExistence type="predicted"/>
<dbReference type="GO" id="GO:0016787">
    <property type="term" value="F:hydrolase activity"/>
    <property type="evidence" value="ECO:0007669"/>
    <property type="project" value="UniProtKB-KW"/>
</dbReference>
<evidence type="ECO:0000259" key="2">
    <source>
        <dbReference type="Pfam" id="PF13472"/>
    </source>
</evidence>
<dbReference type="Pfam" id="PF13472">
    <property type="entry name" value="Lipase_GDSL_2"/>
    <property type="match status" value="1"/>
</dbReference>
<protein>
    <submittedName>
        <fullName evidence="3">SGNH/GDSL hydrolase family protein</fullName>
    </submittedName>
</protein>
<keyword evidence="4" id="KW-1185">Reference proteome</keyword>
<evidence type="ECO:0000313" key="3">
    <source>
        <dbReference type="EMBL" id="GAA0551557.1"/>
    </source>
</evidence>
<feature type="compositionally biased region" description="Low complexity" evidence="1">
    <location>
        <begin position="281"/>
        <end position="329"/>
    </location>
</feature>
<evidence type="ECO:0000313" key="4">
    <source>
        <dbReference type="Proteomes" id="UP001501427"/>
    </source>
</evidence>